<dbReference type="PANTHER" id="PTHR43433">
    <property type="entry name" value="HYDROLASE, ALPHA/BETA FOLD FAMILY PROTEIN"/>
    <property type="match status" value="1"/>
</dbReference>
<keyword evidence="2" id="KW-0378">Hydrolase</keyword>
<dbReference type="Gene3D" id="3.40.50.1820">
    <property type="entry name" value="alpha/beta hydrolase"/>
    <property type="match status" value="1"/>
</dbReference>
<dbReference type="InterPro" id="IPR050471">
    <property type="entry name" value="AB_hydrolase"/>
</dbReference>
<sequence>MTSNLPPFETRRISVGDIELQVRIDGADGPWVILSHALGADHTLWDATAAHLAGRYRVLRYDIRGHGKSGAPVGPYTMTRLADDVVALMDALEVPQAHFVGLSLGGMIGQTLGVRHPERLLSLTLADTTRRTPMEAHPMWHERIGHAEAHGMAGVVDGALQRWLTAPWRASHPDEVERIRRMVLATPVHGYVGACLAILEYDLDQAIGRIHCPTLVVVGEQDQGTPVAEAEAIASAIPGARLEIVPEAAHLPPVEQPARFGEILDGFLGRAACGTQCDTP</sequence>
<organism evidence="2 3">
    <name type="scientific">Cupriavidus respiraculi</name>
    <dbReference type="NCBI Taxonomy" id="195930"/>
    <lineage>
        <taxon>Bacteria</taxon>
        <taxon>Pseudomonadati</taxon>
        <taxon>Pseudomonadota</taxon>
        <taxon>Betaproteobacteria</taxon>
        <taxon>Burkholderiales</taxon>
        <taxon>Burkholderiaceae</taxon>
        <taxon>Cupriavidus</taxon>
    </lineage>
</organism>
<dbReference type="PRINTS" id="PR00111">
    <property type="entry name" value="ABHYDROLASE"/>
</dbReference>
<dbReference type="EC" id="3.1.1.24" evidence="2"/>
<keyword evidence="3" id="KW-1185">Reference proteome</keyword>
<dbReference type="InterPro" id="IPR000073">
    <property type="entry name" value="AB_hydrolase_1"/>
</dbReference>
<dbReference type="InterPro" id="IPR029058">
    <property type="entry name" value="AB_hydrolase_fold"/>
</dbReference>
<dbReference type="NCBIfam" id="TIGR02427">
    <property type="entry name" value="protocat_pcaD"/>
    <property type="match status" value="1"/>
</dbReference>
<dbReference type="PANTHER" id="PTHR43433:SF5">
    <property type="entry name" value="AB HYDROLASE-1 DOMAIN-CONTAINING PROTEIN"/>
    <property type="match status" value="1"/>
</dbReference>
<accession>A0ABM8XNV3</accession>
<reference evidence="2 3" key="1">
    <citation type="submission" date="2021-08" db="EMBL/GenBank/DDBJ databases">
        <authorList>
            <person name="Peeters C."/>
        </authorList>
    </citation>
    <scope>NUCLEOTIDE SEQUENCE [LARGE SCALE GENOMIC DNA]</scope>
    <source>
        <strain evidence="2 3">LMG 21510</strain>
    </source>
</reference>
<feature type="domain" description="AB hydrolase-1" evidence="1">
    <location>
        <begin position="30"/>
        <end position="255"/>
    </location>
</feature>
<evidence type="ECO:0000259" key="1">
    <source>
        <dbReference type="Pfam" id="PF00561"/>
    </source>
</evidence>
<comment type="caution">
    <text evidence="2">The sequence shown here is derived from an EMBL/GenBank/DDBJ whole genome shotgun (WGS) entry which is preliminary data.</text>
</comment>
<name>A0ABM8XNV3_9BURK</name>
<evidence type="ECO:0000313" key="3">
    <source>
        <dbReference type="Proteomes" id="UP000721236"/>
    </source>
</evidence>
<dbReference type="Pfam" id="PF00561">
    <property type="entry name" value="Abhydrolase_1"/>
    <property type="match status" value="1"/>
</dbReference>
<protein>
    <submittedName>
        <fullName evidence="2">3-oxoadipate enol-lactonase 2</fullName>
        <ecNumber evidence="2">3.1.1.24</ecNumber>
    </submittedName>
</protein>
<dbReference type="RefSeq" id="WP_224044010.1">
    <property type="nucleotide sequence ID" value="NZ_CAJZAH010000007.1"/>
</dbReference>
<proteinExistence type="predicted"/>
<dbReference type="Proteomes" id="UP000721236">
    <property type="component" value="Unassembled WGS sequence"/>
</dbReference>
<dbReference type="InterPro" id="IPR026968">
    <property type="entry name" value="PcaD/CatD"/>
</dbReference>
<gene>
    <name evidence="2" type="primary">catD_2</name>
    <name evidence="2" type="ORF">LMG21510_04433</name>
</gene>
<dbReference type="GO" id="GO:0047570">
    <property type="term" value="F:3-oxoadipate enol-lactonase activity"/>
    <property type="evidence" value="ECO:0007669"/>
    <property type="project" value="UniProtKB-EC"/>
</dbReference>
<dbReference type="EMBL" id="CAJZAH010000007">
    <property type="protein sequence ID" value="CAG9181950.1"/>
    <property type="molecule type" value="Genomic_DNA"/>
</dbReference>
<evidence type="ECO:0000313" key="2">
    <source>
        <dbReference type="EMBL" id="CAG9181950.1"/>
    </source>
</evidence>
<dbReference type="SUPFAM" id="SSF53474">
    <property type="entry name" value="alpha/beta-Hydrolases"/>
    <property type="match status" value="1"/>
</dbReference>